<dbReference type="InterPro" id="IPR015422">
    <property type="entry name" value="PyrdxlP-dep_Trfase_small"/>
</dbReference>
<dbReference type="PANTHER" id="PTHR11601">
    <property type="entry name" value="CYSTEINE DESULFURYLASE FAMILY MEMBER"/>
    <property type="match status" value="1"/>
</dbReference>
<keyword evidence="7" id="KW-0411">Iron-sulfur</keyword>
<gene>
    <name evidence="9" type="ORF">METZ01_LOCUS46021</name>
</gene>
<comment type="similarity">
    <text evidence="2">Belongs to the class-V pyridoxal-phosphate-dependent aminotransferase family. NifS/IscS subfamily.</text>
</comment>
<dbReference type="InterPro" id="IPR015421">
    <property type="entry name" value="PyrdxlP-dep_Trfase_major"/>
</dbReference>
<keyword evidence="5" id="KW-0663">Pyridoxal phosphate</keyword>
<evidence type="ECO:0000256" key="1">
    <source>
        <dbReference type="ARBA" id="ARBA00001933"/>
    </source>
</evidence>
<feature type="domain" description="Aminotransferase class V" evidence="8">
    <location>
        <begin position="7"/>
        <end position="363"/>
    </location>
</feature>
<organism evidence="9">
    <name type="scientific">marine metagenome</name>
    <dbReference type="NCBI Taxonomy" id="408172"/>
    <lineage>
        <taxon>unclassified sequences</taxon>
        <taxon>metagenomes</taxon>
        <taxon>ecological metagenomes</taxon>
    </lineage>
</organism>
<keyword evidence="6" id="KW-0408">Iron</keyword>
<dbReference type="SUPFAM" id="SSF53383">
    <property type="entry name" value="PLP-dependent transferases"/>
    <property type="match status" value="1"/>
</dbReference>
<evidence type="ECO:0000256" key="3">
    <source>
        <dbReference type="ARBA" id="ARBA00022679"/>
    </source>
</evidence>
<evidence type="ECO:0000256" key="6">
    <source>
        <dbReference type="ARBA" id="ARBA00023004"/>
    </source>
</evidence>
<dbReference type="Pfam" id="PF00266">
    <property type="entry name" value="Aminotran_5"/>
    <property type="match status" value="1"/>
</dbReference>
<dbReference type="EMBL" id="UINC01002123">
    <property type="protein sequence ID" value="SUZ93167.1"/>
    <property type="molecule type" value="Genomic_DNA"/>
</dbReference>
<dbReference type="InterPro" id="IPR015424">
    <property type="entry name" value="PyrdxlP-dep_Trfase"/>
</dbReference>
<dbReference type="Gene3D" id="1.10.260.50">
    <property type="match status" value="1"/>
</dbReference>
<dbReference type="PIRSF" id="PIRSF005572">
    <property type="entry name" value="NifS"/>
    <property type="match status" value="1"/>
</dbReference>
<keyword evidence="3" id="KW-0808">Transferase</keyword>
<evidence type="ECO:0000259" key="8">
    <source>
        <dbReference type="Pfam" id="PF00266"/>
    </source>
</evidence>
<dbReference type="PANTHER" id="PTHR11601:SF34">
    <property type="entry name" value="CYSTEINE DESULFURASE"/>
    <property type="match status" value="1"/>
</dbReference>
<protein>
    <recommendedName>
        <fullName evidence="8">Aminotransferase class V domain-containing protein</fullName>
    </recommendedName>
</protein>
<evidence type="ECO:0000256" key="4">
    <source>
        <dbReference type="ARBA" id="ARBA00022723"/>
    </source>
</evidence>
<evidence type="ECO:0000256" key="2">
    <source>
        <dbReference type="ARBA" id="ARBA00006490"/>
    </source>
</evidence>
<evidence type="ECO:0000256" key="7">
    <source>
        <dbReference type="ARBA" id="ARBA00023014"/>
    </source>
</evidence>
<name>A0A381RTB1_9ZZZZ</name>
<accession>A0A381RTB1</accession>
<dbReference type="GO" id="GO:0016740">
    <property type="term" value="F:transferase activity"/>
    <property type="evidence" value="ECO:0007669"/>
    <property type="project" value="UniProtKB-KW"/>
</dbReference>
<dbReference type="Gene3D" id="3.40.640.10">
    <property type="entry name" value="Type I PLP-dependent aspartate aminotransferase-like (Major domain)"/>
    <property type="match status" value="1"/>
</dbReference>
<dbReference type="Gene3D" id="3.90.1150.10">
    <property type="entry name" value="Aspartate Aminotransferase, domain 1"/>
    <property type="match status" value="1"/>
</dbReference>
<reference evidence="9" key="1">
    <citation type="submission" date="2018-05" db="EMBL/GenBank/DDBJ databases">
        <authorList>
            <person name="Lanie J.A."/>
            <person name="Ng W.-L."/>
            <person name="Kazmierczak K.M."/>
            <person name="Andrzejewski T.M."/>
            <person name="Davidsen T.M."/>
            <person name="Wayne K.J."/>
            <person name="Tettelin H."/>
            <person name="Glass J.I."/>
            <person name="Rusch D."/>
            <person name="Podicherti R."/>
            <person name="Tsui H.-C.T."/>
            <person name="Winkler M.E."/>
        </authorList>
    </citation>
    <scope>NUCLEOTIDE SEQUENCE</scope>
</reference>
<evidence type="ECO:0000256" key="5">
    <source>
        <dbReference type="ARBA" id="ARBA00022898"/>
    </source>
</evidence>
<dbReference type="GO" id="GO:0046872">
    <property type="term" value="F:metal ion binding"/>
    <property type="evidence" value="ECO:0007669"/>
    <property type="project" value="UniProtKB-KW"/>
</dbReference>
<dbReference type="GO" id="GO:0051536">
    <property type="term" value="F:iron-sulfur cluster binding"/>
    <property type="evidence" value="ECO:0007669"/>
    <property type="project" value="UniProtKB-KW"/>
</dbReference>
<proteinExistence type="inferred from homology"/>
<keyword evidence="4" id="KW-0479">Metal-binding</keyword>
<comment type="cofactor">
    <cofactor evidence="1">
        <name>pyridoxal 5'-phosphate</name>
        <dbReference type="ChEBI" id="CHEBI:597326"/>
    </cofactor>
</comment>
<evidence type="ECO:0000313" key="9">
    <source>
        <dbReference type="EMBL" id="SUZ93167.1"/>
    </source>
</evidence>
<dbReference type="AlphaFoldDB" id="A0A381RTB1"/>
<dbReference type="InterPro" id="IPR016454">
    <property type="entry name" value="Cysteine_dSase"/>
</dbReference>
<sequence>MKTPKNVYLDHNASAPLCVEAINAMQPWLTGPVSNPSSVHRSGQRSRAAVEQARGQVAKLLGCQPSAVIFTSGGTEANNMAIWGGLGWPPHGHLVVSAIEHPAVMEPAVALRDLGVEVTFVPADNQAVVSLEAVQAAIRPNAGLVSIMAANNEVGSLQPIEKIATIAHDSGALFHTDAVQAAPWTDLRPLTTASDLLSLSSHKIAGPMGIGALYIRPGLDLPPFVRGGGQQGGRRGGTEATALIVGFGAACARTRAMRDESGVRVAGLRDRLETTLLDSIEGARRNGSESRLPNTCHMSFAHCDGNVLVARLDLDGVSASAGAACASGVAKTSPVIDALSLPAKYSAGSLRLSLGYETTESDVVRAIHAIPHAVHAVRESGLEVTR</sequence>
<dbReference type="InterPro" id="IPR000192">
    <property type="entry name" value="Aminotrans_V_dom"/>
</dbReference>